<evidence type="ECO:0000313" key="11">
    <source>
        <dbReference type="EMBL" id="TKA30790.1"/>
    </source>
</evidence>
<reference evidence="11 12" key="1">
    <citation type="submission" date="2017-03" db="EMBL/GenBank/DDBJ databases">
        <title>Genomes of endolithic fungi from Antarctica.</title>
        <authorList>
            <person name="Coleine C."/>
            <person name="Masonjones S."/>
            <person name="Stajich J.E."/>
        </authorList>
    </citation>
    <scope>NUCLEOTIDE SEQUENCE [LARGE SCALE GENOMIC DNA]</scope>
    <source>
        <strain evidence="11 12">CCFEE 6315</strain>
    </source>
</reference>
<dbReference type="GO" id="GO:0004553">
    <property type="term" value="F:hydrolase activity, hydrolyzing O-glycosyl compounds"/>
    <property type="evidence" value="ECO:0007669"/>
    <property type="project" value="InterPro"/>
</dbReference>
<dbReference type="CDD" id="cd18831">
    <property type="entry name" value="GH43_AnAbnA-like"/>
    <property type="match status" value="1"/>
</dbReference>
<feature type="active site" description="Proton acceptor" evidence="6">
    <location>
        <position position="36"/>
    </location>
</feature>
<evidence type="ECO:0000256" key="5">
    <source>
        <dbReference type="ARBA" id="ARBA00042202"/>
    </source>
</evidence>
<dbReference type="Pfam" id="PF04616">
    <property type="entry name" value="Glyco_hydro_43"/>
    <property type="match status" value="1"/>
</dbReference>
<dbReference type="EMBL" id="NAJL01000010">
    <property type="protein sequence ID" value="TKA30790.1"/>
    <property type="molecule type" value="Genomic_DNA"/>
</dbReference>
<protein>
    <recommendedName>
        <fullName evidence="5">Endo-1,5-alpha-L-arabinanase A</fullName>
    </recommendedName>
</protein>
<comment type="caution">
    <text evidence="11">The sequence shown here is derived from an EMBL/GenBank/DDBJ whole genome shotgun (WGS) entry which is preliminary data.</text>
</comment>
<evidence type="ECO:0000256" key="9">
    <source>
        <dbReference type="SAM" id="MobiDB-lite"/>
    </source>
</evidence>
<evidence type="ECO:0000256" key="6">
    <source>
        <dbReference type="PIRSR" id="PIRSR606710-1"/>
    </source>
</evidence>
<keyword evidence="3 8" id="KW-0378">Hydrolase</keyword>
<proteinExistence type="inferred from homology"/>
<feature type="compositionally biased region" description="Basic and acidic residues" evidence="9">
    <location>
        <begin position="381"/>
        <end position="392"/>
    </location>
</feature>
<dbReference type="PANTHER" id="PTHR43301:SF3">
    <property type="entry name" value="ARABINAN ENDO-1,5-ALPHA-L-ARABINOSIDASE A-RELATED"/>
    <property type="match status" value="1"/>
</dbReference>
<dbReference type="InterPro" id="IPR050727">
    <property type="entry name" value="GH43_arabinanases"/>
</dbReference>
<dbReference type="SUPFAM" id="SSF75005">
    <property type="entry name" value="Arabinanase/levansucrase/invertase"/>
    <property type="match status" value="1"/>
</dbReference>
<feature type="compositionally biased region" description="Basic and acidic residues" evidence="9">
    <location>
        <begin position="404"/>
        <end position="413"/>
    </location>
</feature>
<feature type="site" description="Important for catalytic activity, responsible for pKa modulation of the active site Glu and correct orientation of both the proton donor and substrate" evidence="7">
    <location>
        <position position="151"/>
    </location>
</feature>
<dbReference type="OrthoDB" id="195678at2759"/>
<feature type="chain" id="PRO_5020515818" description="Endo-1,5-alpha-L-arabinanase A" evidence="10">
    <location>
        <begin position="21"/>
        <end position="455"/>
    </location>
</feature>
<name>A0A4U0U6H0_9PEZI</name>
<dbReference type="AlphaFoldDB" id="A0A4U0U6H0"/>
<dbReference type="PANTHER" id="PTHR43301">
    <property type="entry name" value="ARABINAN ENDO-1,5-ALPHA-L-ARABINOSIDASE"/>
    <property type="match status" value="1"/>
</dbReference>
<keyword evidence="12" id="KW-1185">Reference proteome</keyword>
<keyword evidence="4 8" id="KW-0326">Glycosidase</keyword>
<dbReference type="GO" id="GO:0005975">
    <property type="term" value="P:carbohydrate metabolic process"/>
    <property type="evidence" value="ECO:0007669"/>
    <property type="project" value="InterPro"/>
</dbReference>
<evidence type="ECO:0000256" key="10">
    <source>
        <dbReference type="SAM" id="SignalP"/>
    </source>
</evidence>
<evidence type="ECO:0000313" key="12">
    <source>
        <dbReference type="Proteomes" id="UP000308549"/>
    </source>
</evidence>
<dbReference type="InterPro" id="IPR006710">
    <property type="entry name" value="Glyco_hydro_43"/>
</dbReference>
<organism evidence="11 12">
    <name type="scientific">Salinomyces thailandicus</name>
    <dbReference type="NCBI Taxonomy" id="706561"/>
    <lineage>
        <taxon>Eukaryota</taxon>
        <taxon>Fungi</taxon>
        <taxon>Dikarya</taxon>
        <taxon>Ascomycota</taxon>
        <taxon>Pezizomycotina</taxon>
        <taxon>Dothideomycetes</taxon>
        <taxon>Dothideomycetidae</taxon>
        <taxon>Mycosphaerellales</taxon>
        <taxon>Teratosphaeriaceae</taxon>
        <taxon>Salinomyces</taxon>
    </lineage>
</organism>
<feature type="active site" description="Proton donor" evidence="6">
    <location>
        <position position="203"/>
    </location>
</feature>
<comment type="similarity">
    <text evidence="2 8">Belongs to the glycosyl hydrolase 43 family.</text>
</comment>
<evidence type="ECO:0000256" key="8">
    <source>
        <dbReference type="RuleBase" id="RU361187"/>
    </source>
</evidence>
<dbReference type="Gene3D" id="2.115.10.20">
    <property type="entry name" value="Glycosyl hydrolase domain, family 43"/>
    <property type="match status" value="1"/>
</dbReference>
<evidence type="ECO:0000256" key="4">
    <source>
        <dbReference type="ARBA" id="ARBA00023295"/>
    </source>
</evidence>
<gene>
    <name evidence="11" type="ORF">B0A50_02510</name>
</gene>
<comment type="pathway">
    <text evidence="1">Glycan metabolism; L-arabinan degradation.</text>
</comment>
<accession>A0A4U0U6H0</accession>
<evidence type="ECO:0000256" key="7">
    <source>
        <dbReference type="PIRSR" id="PIRSR606710-2"/>
    </source>
</evidence>
<dbReference type="InterPro" id="IPR023296">
    <property type="entry name" value="Glyco_hydro_beta-prop_sf"/>
</dbReference>
<keyword evidence="10" id="KW-0732">Signal</keyword>
<dbReference type="Proteomes" id="UP000308549">
    <property type="component" value="Unassembled WGS sequence"/>
</dbReference>
<evidence type="ECO:0000256" key="1">
    <source>
        <dbReference type="ARBA" id="ARBA00004834"/>
    </source>
</evidence>
<feature type="signal peptide" evidence="10">
    <location>
        <begin position="1"/>
        <end position="20"/>
    </location>
</feature>
<evidence type="ECO:0000256" key="2">
    <source>
        <dbReference type="ARBA" id="ARBA00009865"/>
    </source>
</evidence>
<feature type="region of interest" description="Disordered" evidence="9">
    <location>
        <begin position="381"/>
        <end position="421"/>
    </location>
</feature>
<evidence type="ECO:0000256" key="3">
    <source>
        <dbReference type="ARBA" id="ARBA00022801"/>
    </source>
</evidence>
<sequence length="455" mass="48369">MWFRPALLALAAAWLPSTLAFADPLACSGTCTDTHDPTLIQRDSDGTYFRFATGGGIPIYSATSLTGSWTYLGEVLPSGSSIDNSGSDDAWAPDVHYVDGTYYLYYAVSSFGTQVSAIGVASSSSMDAGSWTDHGSTGVESTTGDDYNAIDPNLIVVGSSNYLTFGSFWGDIFQTEMASDALTTAGGTPYNVEFNATSPQPSEGPYVFEYGGYYYLFFSSGTCCGYDTSRPAAGDEYKIMVCRSTSVTGAYVDATGTACTASGGTLVLGSHGTVYGPGGQSVYDDADYGPVLVYHYVDTTIGYADADKQLGINVLDFSSGWPVVNAQASEKGRIEVDALSINGGIATVELTFLYVNLCGSNFFRQTRSSQRLILQVHLPEDEHGDEDRRDGNDDADVGLAPADQSKRESKKYNGDASAPDPVHSVILLGLRQFAYCARTPPRMFPDTLPSGALAE</sequence>